<dbReference type="RefSeq" id="WP_206371649.1">
    <property type="nucleotide sequence ID" value="NZ_CAWPTM010000104.1"/>
</dbReference>
<dbReference type="EMBL" id="JAFHLB010000030">
    <property type="protein sequence ID" value="MBN3579774.1"/>
    <property type="molecule type" value="Genomic_DNA"/>
</dbReference>
<protein>
    <submittedName>
        <fullName evidence="1">Uncharacterized protein</fullName>
    </submittedName>
</protein>
<evidence type="ECO:0000313" key="2">
    <source>
        <dbReference type="Proteomes" id="UP000779070"/>
    </source>
</evidence>
<evidence type="ECO:0000313" key="1">
    <source>
        <dbReference type="EMBL" id="MBN3579774.1"/>
    </source>
</evidence>
<gene>
    <name evidence="1" type="ORF">JYA62_19120</name>
</gene>
<comment type="caution">
    <text evidence="1">The sequence shown here is derived from an EMBL/GenBank/DDBJ whole genome shotgun (WGS) entry which is preliminary data.</text>
</comment>
<proteinExistence type="predicted"/>
<name>A0ABS3A7E3_9VIBR</name>
<sequence length="1226" mass="142225">MSEFDKHQIITLDIHKPEQIESALHQYQALLKSGDAFNPHHFDVEFKQQDAHGVRRLQPSDAGENLKLLKSALNMGQEGGRHYYAHEITDEREVYISEVILFAAALQYPQLKPSVVETAKSIVAYARRVNDTDDMWLDDMRVFGIEALYMLAKIDLQYAYLVGQFFVPYWDDEHATQYEEYLATLLNEHGWHPEVIKAFIWCDNSSFRLGMFMADRYSEETTHQTLGEYLQQNPSQYDHFKQMVLERFIAEPVLLETYDGIYDDEPDEAEWNSYKPVIWLYQTLFAGRYACDEQEDSFMQQSFMASTLEDEAYDLQCYIESQVTADLVKPADSALEKRAKYLASRERDDRRYDLNYGSEVLKPLILALPQGKCLWRYIEDGSEIDALETLSEVELLPLARQHAPEMADHIDDHVHKWAYNNQGVADEIEGVLDLVRGDLLTDHFGQETTIEHANGLTITLNITPDSEASLLQARCEQYLRVIDVFYRALGKREFSEYMMESLTDEELPLMSRQDYYRRYSQLPVPQTESDDEQDGALAREIQSIFSAFAHKNEILYKKNFQSIDCVLRNSRELCHPKHYSRAHKGFVALTCYKLQLNADFDHLICEDVTPRAHMGFIALTCYQLYTDFNQRIGDDVSEALLNYLNQQNIWQQAVDKMLDKAFIKGGYHCPEHKGLTEHDVARVRDYFCAENPSEDQASVMALLEPQLVRDQVCRGDLYLNKFSEYQQGYDFLHDHDEDFQRFTLMAFWLRQLPLPQRAQADRLWTFITALAPVRVARNVLRAYSDDSWSIEFNNLLDEIEVHDQLIKAGIDRGILDAYRMSRVTSDIEQYSSWLDRYSEITNTSTSMFGSQDRQNAQALHEGLKFINESDRVAFLNHASLKYPNITLDIEHDFKRALQLFIQDNVTSWEFAFAHELGTLCLYVGEGEKVPAKLRKPVIVDDNTVHDKPCHMDGMSWLASTVVQKQGDQYVVLMADNEVPLEIYRSGLPSGMLVIVDEALEPHALLTRIAELQQTSQRITYLVEQTLAYLAGSIDYPTISALYRAQIATENLRPSLDEYRLYSLGQLMWMLEKPVRDKFVKLMFNHDYRGFKFIEQQHGKAWLMHQLSHSEIDFDSYLEEEREAEVSEQGMQFLLNWMLQLEIDSAHMTLFCIKHAEFEACSEFIQAHARGQYGDFKRTLKYLYAGRRAQLPEILSQVNDATQLMEPLTKDRSRLVQEAVANCLLSV</sequence>
<organism evidence="1 2">
    <name type="scientific">Vibrio neptunius</name>
    <dbReference type="NCBI Taxonomy" id="170651"/>
    <lineage>
        <taxon>Bacteria</taxon>
        <taxon>Pseudomonadati</taxon>
        <taxon>Pseudomonadota</taxon>
        <taxon>Gammaproteobacteria</taxon>
        <taxon>Vibrionales</taxon>
        <taxon>Vibrionaceae</taxon>
        <taxon>Vibrio</taxon>
    </lineage>
</organism>
<keyword evidence="2" id="KW-1185">Reference proteome</keyword>
<reference evidence="1 2" key="1">
    <citation type="submission" date="2021-02" db="EMBL/GenBank/DDBJ databases">
        <title>Draft Genome Sequences of 5 Vibrio neptunius Strains Isolated From of Bivalve Hatcheries.</title>
        <authorList>
            <person name="Galvis F."/>
            <person name="Barja J.L."/>
            <person name="Lemos M.L."/>
            <person name="Balado M."/>
        </authorList>
    </citation>
    <scope>NUCLEOTIDE SEQUENCE [LARGE SCALE GENOMIC DNA]</scope>
    <source>
        <strain evidence="1 2">PP-145.98</strain>
    </source>
</reference>
<accession>A0ABS3A7E3</accession>
<dbReference type="Proteomes" id="UP000779070">
    <property type="component" value="Unassembled WGS sequence"/>
</dbReference>